<evidence type="ECO:0000313" key="3">
    <source>
        <dbReference type="Proteomes" id="UP000249065"/>
    </source>
</evidence>
<dbReference type="Proteomes" id="UP000249065">
    <property type="component" value="Unassembled WGS sequence"/>
</dbReference>
<sequence length="69" mass="6795">MASASGQKNLAAGGPAAQPPNTRPDHGPLPEPGPAPVGPAVHEPKQTPASTPHDPGPAPPGPAVEHHDK</sequence>
<gene>
    <name evidence="2" type="ORF">DOO78_15955</name>
</gene>
<dbReference type="AlphaFoldDB" id="A0A327MCS2"/>
<feature type="region of interest" description="Disordered" evidence="1">
    <location>
        <begin position="1"/>
        <end position="69"/>
    </location>
</feature>
<dbReference type="EMBL" id="QLIX01000012">
    <property type="protein sequence ID" value="RAI57978.1"/>
    <property type="molecule type" value="Genomic_DNA"/>
</dbReference>
<name>A0A327MCS2_9PROT</name>
<protein>
    <submittedName>
        <fullName evidence="2">Uncharacterized protein</fullName>
    </submittedName>
</protein>
<proteinExistence type="predicted"/>
<keyword evidence="3" id="KW-1185">Reference proteome</keyword>
<evidence type="ECO:0000256" key="1">
    <source>
        <dbReference type="SAM" id="MobiDB-lite"/>
    </source>
</evidence>
<reference evidence="3" key="1">
    <citation type="submission" date="2018-06" db="EMBL/GenBank/DDBJ databases">
        <authorList>
            <person name="Khan S.A."/>
        </authorList>
    </citation>
    <scope>NUCLEOTIDE SEQUENCE [LARGE SCALE GENOMIC DNA]</scope>
    <source>
        <strain evidence="3">DB-1506</strain>
    </source>
</reference>
<accession>A0A327MCS2</accession>
<evidence type="ECO:0000313" key="2">
    <source>
        <dbReference type="EMBL" id="RAI57978.1"/>
    </source>
</evidence>
<comment type="caution">
    <text evidence="2">The sequence shown here is derived from an EMBL/GenBank/DDBJ whole genome shotgun (WGS) entry which is preliminary data.</text>
</comment>
<organism evidence="2 3">
    <name type="scientific">Roseicella frigidaeris</name>
    <dbReference type="NCBI Taxonomy" id="2230885"/>
    <lineage>
        <taxon>Bacteria</taxon>
        <taxon>Pseudomonadati</taxon>
        <taxon>Pseudomonadota</taxon>
        <taxon>Alphaproteobacteria</taxon>
        <taxon>Acetobacterales</taxon>
        <taxon>Roseomonadaceae</taxon>
        <taxon>Roseicella</taxon>
    </lineage>
</organism>